<evidence type="ECO:0000256" key="5">
    <source>
        <dbReference type="ARBA" id="ARBA00022801"/>
    </source>
</evidence>
<accession>A0A5B8SX10</accession>
<dbReference type="PANTHER" id="PTHR21666:SF292">
    <property type="entry name" value="MUREIN DD-ENDOPEPTIDASE MEPM"/>
    <property type="match status" value="1"/>
</dbReference>
<dbReference type="Gene3D" id="3.10.450.350">
    <property type="match status" value="2"/>
</dbReference>
<dbReference type="Pfam" id="PF19425">
    <property type="entry name" value="Csd3_N2"/>
    <property type="match status" value="1"/>
</dbReference>
<proteinExistence type="predicted"/>
<dbReference type="InterPro" id="IPR050570">
    <property type="entry name" value="Cell_wall_metabolism_enzyme"/>
</dbReference>
<dbReference type="FunFam" id="2.70.70.10:FF:000002">
    <property type="entry name" value="Murein DD-endopeptidase MepM"/>
    <property type="match status" value="1"/>
</dbReference>
<evidence type="ECO:0000256" key="2">
    <source>
        <dbReference type="ARBA" id="ARBA00004196"/>
    </source>
</evidence>
<comment type="subcellular location">
    <subcellularLocation>
        <location evidence="2">Cell envelope</location>
    </subcellularLocation>
</comment>
<dbReference type="InterPro" id="IPR016047">
    <property type="entry name" value="M23ase_b-sheet_dom"/>
</dbReference>
<organism evidence="11 12">
    <name type="scientific">Pistricoccus aurantiacus</name>
    <dbReference type="NCBI Taxonomy" id="1883414"/>
    <lineage>
        <taxon>Bacteria</taxon>
        <taxon>Pseudomonadati</taxon>
        <taxon>Pseudomonadota</taxon>
        <taxon>Gammaproteobacteria</taxon>
        <taxon>Oceanospirillales</taxon>
        <taxon>Halomonadaceae</taxon>
        <taxon>Pistricoccus</taxon>
    </lineage>
</organism>
<evidence type="ECO:0000256" key="4">
    <source>
        <dbReference type="ARBA" id="ARBA00022723"/>
    </source>
</evidence>
<dbReference type="Gene3D" id="2.70.70.10">
    <property type="entry name" value="Glucose Permease (Domain IIA)"/>
    <property type="match status" value="1"/>
</dbReference>
<dbReference type="GO" id="GO:0030313">
    <property type="term" value="C:cell envelope"/>
    <property type="evidence" value="ECO:0007669"/>
    <property type="project" value="UniProtKB-SubCell"/>
</dbReference>
<keyword evidence="12" id="KW-1185">Reference proteome</keyword>
<comment type="cofactor">
    <cofactor evidence="1">
        <name>Zn(2+)</name>
        <dbReference type="ChEBI" id="CHEBI:29105"/>
    </cofactor>
</comment>
<evidence type="ECO:0000256" key="3">
    <source>
        <dbReference type="ARBA" id="ARBA00022670"/>
    </source>
</evidence>
<evidence type="ECO:0000313" key="12">
    <source>
        <dbReference type="Proteomes" id="UP000321272"/>
    </source>
</evidence>
<dbReference type="GO" id="GO:0006508">
    <property type="term" value="P:proteolysis"/>
    <property type="evidence" value="ECO:0007669"/>
    <property type="project" value="UniProtKB-KW"/>
</dbReference>
<dbReference type="OrthoDB" id="9805070at2"/>
<keyword evidence="7" id="KW-0482">Metalloprotease</keyword>
<dbReference type="KEGG" id="paur:FGL86_09735"/>
<dbReference type="EMBL" id="CP042382">
    <property type="protein sequence ID" value="QEA39328.1"/>
    <property type="molecule type" value="Genomic_DNA"/>
</dbReference>
<dbReference type="AlphaFoldDB" id="A0A5B8SX10"/>
<keyword evidence="6" id="KW-0862">Zinc</keyword>
<evidence type="ECO:0000259" key="10">
    <source>
        <dbReference type="Pfam" id="PF19425"/>
    </source>
</evidence>
<feature type="domain" description="M23ase beta-sheet core" evidence="9">
    <location>
        <begin position="455"/>
        <end position="549"/>
    </location>
</feature>
<keyword evidence="3" id="KW-0645">Protease</keyword>
<feature type="domain" description="Csd3-like second N-terminal" evidence="10">
    <location>
        <begin position="322"/>
        <end position="442"/>
    </location>
</feature>
<dbReference type="CDD" id="cd12797">
    <property type="entry name" value="M23_peptidase"/>
    <property type="match status" value="1"/>
</dbReference>
<keyword evidence="4" id="KW-0479">Metal-binding</keyword>
<evidence type="ECO:0000256" key="1">
    <source>
        <dbReference type="ARBA" id="ARBA00001947"/>
    </source>
</evidence>
<keyword evidence="5" id="KW-0378">Hydrolase</keyword>
<dbReference type="GO" id="GO:0004222">
    <property type="term" value="F:metalloendopeptidase activity"/>
    <property type="evidence" value="ECO:0007669"/>
    <property type="project" value="TreeGrafter"/>
</dbReference>
<dbReference type="Proteomes" id="UP000321272">
    <property type="component" value="Chromosome"/>
</dbReference>
<dbReference type="Pfam" id="PF01551">
    <property type="entry name" value="Peptidase_M23"/>
    <property type="match status" value="1"/>
</dbReference>
<sequence length="602" mass="66576">MMGILHSLPRTHKLLLLPVATMVTVLGAQQIIHSLETPAPNVSANNTNFQSHTNVRTADVLSPEVLNSRALSLSNESPLILQRSPLAQGVEFASRALEVTKRHIPLAQFTAMEIADFDFITSAHASERNRREATFKGTPLVSIVASDTSFDATQGVLPTSDSTDSRQQSIADFSLQAALQLAYRDSGVTQENFHDDDMAEDPLDNALVRIDGDNLIFLGEEIVANKAYVPRWETYEVHAGDTFAELAERTLGLGYSETMTLLETLPDKRALTHWRVGQRFDYKVDEKGKFLALRIMRNARDGYLIERSDSRGFETAKVKKTGEATQRLFAGTVSGSFARSAEATGLSTAEVAELSQLLAKKLNFRRDTRRGDQFEVLVESDMIEGESLDSRILAVRYRGKKDLTLVRNEADDHFYTPDGDSLDPAFNRYPFQGHYRLSSSFNLRRKHPVTGRISPHYGSDFALPVGTPVKAPAAGKVIKSVRHPLAGNYLVIQHDNGYKTRYLHLSKRQVRVGQRVEMGQQIALSGNTGRSTGPHLHYEMIVNDNRVDPLRVELPKSRNLSGQALANFKQASKPVLAQLESGRTGAVVASRSPQKARANDGG</sequence>
<evidence type="ECO:0000313" key="11">
    <source>
        <dbReference type="EMBL" id="QEA39328.1"/>
    </source>
</evidence>
<reference evidence="11 12" key="1">
    <citation type="submission" date="2019-06" db="EMBL/GenBank/DDBJ databases">
        <title>Genome analyses of bacteria isolated from kimchi.</title>
        <authorList>
            <person name="Lee S."/>
            <person name="Ahn S."/>
            <person name="Roh S."/>
        </authorList>
    </citation>
    <scope>NUCLEOTIDE SEQUENCE [LARGE SCALE GENOMIC DNA]</scope>
    <source>
        <strain evidence="11 12">CBA4606</strain>
    </source>
</reference>
<evidence type="ECO:0000256" key="8">
    <source>
        <dbReference type="SAM" id="MobiDB-lite"/>
    </source>
</evidence>
<evidence type="ECO:0000256" key="7">
    <source>
        <dbReference type="ARBA" id="ARBA00023049"/>
    </source>
</evidence>
<gene>
    <name evidence="11" type="ORF">FGL86_09735</name>
</gene>
<protein>
    <submittedName>
        <fullName evidence="11">Peptidoglycan DD-metalloendopeptidase family protein</fullName>
    </submittedName>
</protein>
<dbReference type="InterPro" id="IPR045834">
    <property type="entry name" value="Csd3_N2"/>
</dbReference>
<evidence type="ECO:0000256" key="6">
    <source>
        <dbReference type="ARBA" id="ARBA00022833"/>
    </source>
</evidence>
<name>A0A5B8SX10_9GAMM</name>
<dbReference type="InterPro" id="IPR011055">
    <property type="entry name" value="Dup_hybrid_motif"/>
</dbReference>
<dbReference type="PANTHER" id="PTHR21666">
    <property type="entry name" value="PEPTIDASE-RELATED"/>
    <property type="match status" value="1"/>
</dbReference>
<dbReference type="GO" id="GO:0046872">
    <property type="term" value="F:metal ion binding"/>
    <property type="evidence" value="ECO:0007669"/>
    <property type="project" value="UniProtKB-KW"/>
</dbReference>
<evidence type="ECO:0000259" key="9">
    <source>
        <dbReference type="Pfam" id="PF01551"/>
    </source>
</evidence>
<feature type="region of interest" description="Disordered" evidence="8">
    <location>
        <begin position="581"/>
        <end position="602"/>
    </location>
</feature>
<dbReference type="SUPFAM" id="SSF51261">
    <property type="entry name" value="Duplicated hybrid motif"/>
    <property type="match status" value="1"/>
</dbReference>
<dbReference type="RefSeq" id="WP_147184380.1">
    <property type="nucleotide sequence ID" value="NZ_CP042382.1"/>
</dbReference>